<dbReference type="Proteomes" id="UP000507245">
    <property type="component" value="Unassembled WGS sequence"/>
</dbReference>
<sequence length="137" mass="15968">MPIVRKDLKKPPLLFCELVSTLEDTPMSPTSKLSTKSTPKALQRILSNLLCHRRVLGWYHTSAEKGRRPATGRPSTSRRLFVPSSEEHHQEYQVYSDCRDRLNDRHKERQTFPIPIQTKLNDRRLDALGPKSPLRRR</sequence>
<evidence type="ECO:0000313" key="2">
    <source>
        <dbReference type="EMBL" id="CAB4294534.1"/>
    </source>
</evidence>
<reference evidence="3" key="1">
    <citation type="journal article" date="2020" name="Genome Biol.">
        <title>Gamete binning: chromosome-level and haplotype-resolved genome assembly enabled by high-throughput single-cell sequencing of gamete genomes.</title>
        <authorList>
            <person name="Campoy J.A."/>
            <person name="Sun H."/>
            <person name="Goel M."/>
            <person name="Jiao W.-B."/>
            <person name="Folz-Donahue K."/>
            <person name="Wang N."/>
            <person name="Rubio M."/>
            <person name="Liu C."/>
            <person name="Kukat C."/>
            <person name="Ruiz D."/>
            <person name="Huettel B."/>
            <person name="Schneeberger K."/>
        </authorList>
    </citation>
    <scope>NUCLEOTIDE SEQUENCE [LARGE SCALE GENOMIC DNA]</scope>
    <source>
        <strain evidence="3">cv. Rojo Pasion</strain>
    </source>
</reference>
<proteinExistence type="predicted"/>
<evidence type="ECO:0000313" key="3">
    <source>
        <dbReference type="Proteomes" id="UP000507245"/>
    </source>
</evidence>
<name>A0A6J5W4F9_PRUAR</name>
<dbReference type="EMBL" id="CAEKKB010000001">
    <property type="protein sequence ID" value="CAB4294534.1"/>
    <property type="molecule type" value="Genomic_DNA"/>
</dbReference>
<accession>A0A6J5W4F9</accession>
<evidence type="ECO:0000256" key="1">
    <source>
        <dbReference type="SAM" id="MobiDB-lite"/>
    </source>
</evidence>
<organism evidence="2 3">
    <name type="scientific">Prunus armeniaca</name>
    <name type="common">Apricot</name>
    <name type="synonym">Armeniaca vulgaris</name>
    <dbReference type="NCBI Taxonomy" id="36596"/>
    <lineage>
        <taxon>Eukaryota</taxon>
        <taxon>Viridiplantae</taxon>
        <taxon>Streptophyta</taxon>
        <taxon>Embryophyta</taxon>
        <taxon>Tracheophyta</taxon>
        <taxon>Spermatophyta</taxon>
        <taxon>Magnoliopsida</taxon>
        <taxon>eudicotyledons</taxon>
        <taxon>Gunneridae</taxon>
        <taxon>Pentapetalae</taxon>
        <taxon>rosids</taxon>
        <taxon>fabids</taxon>
        <taxon>Rosales</taxon>
        <taxon>Rosaceae</taxon>
        <taxon>Amygdaloideae</taxon>
        <taxon>Amygdaleae</taxon>
        <taxon>Prunus</taxon>
    </lineage>
</organism>
<feature type="region of interest" description="Disordered" evidence="1">
    <location>
        <begin position="108"/>
        <end position="137"/>
    </location>
</feature>
<dbReference type="AlphaFoldDB" id="A0A6J5W4F9"/>
<protein>
    <submittedName>
        <fullName evidence="2">Uncharacterized protein</fullName>
    </submittedName>
</protein>
<keyword evidence="3" id="KW-1185">Reference proteome</keyword>
<gene>
    <name evidence="2" type="ORF">ORAREDHAP_LOCUS5402</name>
</gene>